<protein>
    <submittedName>
        <fullName evidence="1">Uncharacterized protein</fullName>
    </submittedName>
</protein>
<accession>A0ACC2UUV8</accession>
<dbReference type="Proteomes" id="UP001230649">
    <property type="component" value="Unassembled WGS sequence"/>
</dbReference>
<reference evidence="1" key="1">
    <citation type="submission" date="2023-04" db="EMBL/GenBank/DDBJ databases">
        <title>Draft Genome sequencing of Naganishia species isolated from polar environments using Oxford Nanopore Technology.</title>
        <authorList>
            <person name="Leo P."/>
            <person name="Venkateswaran K."/>
        </authorList>
    </citation>
    <scope>NUCLEOTIDE SEQUENCE</scope>
    <source>
        <strain evidence="1">MNA-CCFEE 5262</strain>
    </source>
</reference>
<gene>
    <name evidence="1" type="ORF">QFC20_007815</name>
</gene>
<evidence type="ECO:0000313" key="2">
    <source>
        <dbReference type="Proteomes" id="UP001230649"/>
    </source>
</evidence>
<comment type="caution">
    <text evidence="1">The sequence shown here is derived from an EMBL/GenBank/DDBJ whole genome shotgun (WGS) entry which is preliminary data.</text>
</comment>
<sequence>MYPRTPGTIFVPRVADQFDVLNALGQEQRNPNNRGRIRPEYATAIFVAYIQNKLAKGRTRFEASLKVQDLERGLPHLANSFAEARRMTGLPPSPLFPPQATPAAAPTSQLGLLRTQSAYHAPNNSTASTASPGMRRASTATMGPATTTRPVPTTVRPVEEGTEPPPPPYSRTDPEPEATAQLTRQLSRLSTGAAVPLPTSPITSTPTVQTNLTPSGSESAEERAERERRELEEALRLSRESAEEEEALRLSRESAEAEAAARLQREQEESSFHAQSNNQTGSYEVPGSYPGSGTAAVPPPLPARSIPSLLDTEPTQGLAAPLQPIPTGSNNPFASALDPVTSPAPQPILTSQQSPQQTSATRYAPPPGPPPGHPASQPQPQYTPPPGPPPGHSRNPFADPSSFPSQTALQSHPFTTTIPTTPTGAAATNLPDLSILARYDTLLLIDDSGSMAGGRWTQVRAALMDVVQRIVSAQESSGNGRDAEGVQIAFLNSPVEGFNLTTASSVEKLFNKVKPTNGTPTGAALQRILDPYLAQLEHIQQLKARGEQIPVGEDVKHINLIVLTDGAATDDPESVIVSIASRLDQGAFPLDQVGIQFLQIGNEAEAREALQVLDDAIKERHEVRDIVDTVVYDGHAVSGEQIIKVLLGGIQKHLDEREVVRGEHGLV</sequence>
<organism evidence="1 2">
    <name type="scientific">Naganishia adeliensis</name>
    <dbReference type="NCBI Taxonomy" id="92952"/>
    <lineage>
        <taxon>Eukaryota</taxon>
        <taxon>Fungi</taxon>
        <taxon>Dikarya</taxon>
        <taxon>Basidiomycota</taxon>
        <taxon>Agaricomycotina</taxon>
        <taxon>Tremellomycetes</taxon>
        <taxon>Filobasidiales</taxon>
        <taxon>Filobasidiaceae</taxon>
        <taxon>Naganishia</taxon>
    </lineage>
</organism>
<name>A0ACC2UUV8_9TREE</name>
<dbReference type="EMBL" id="JASBWS010000224">
    <property type="protein sequence ID" value="KAJ9090803.1"/>
    <property type="molecule type" value="Genomic_DNA"/>
</dbReference>
<proteinExistence type="predicted"/>
<evidence type="ECO:0000313" key="1">
    <source>
        <dbReference type="EMBL" id="KAJ9090803.1"/>
    </source>
</evidence>
<keyword evidence="2" id="KW-1185">Reference proteome</keyword>